<evidence type="ECO:0000313" key="8">
    <source>
        <dbReference type="EMBL" id="CAI8058281.1"/>
    </source>
</evidence>
<organism evidence="8 9">
    <name type="scientific">Geodia barretti</name>
    <name type="common">Barrett's horny sponge</name>
    <dbReference type="NCBI Taxonomy" id="519541"/>
    <lineage>
        <taxon>Eukaryota</taxon>
        <taxon>Metazoa</taxon>
        <taxon>Porifera</taxon>
        <taxon>Demospongiae</taxon>
        <taxon>Heteroscleromorpha</taxon>
        <taxon>Tetractinellida</taxon>
        <taxon>Astrophorina</taxon>
        <taxon>Geodiidae</taxon>
        <taxon>Geodia</taxon>
    </lineage>
</organism>
<evidence type="ECO:0000256" key="2">
    <source>
        <dbReference type="ARBA" id="ARBA00009533"/>
    </source>
</evidence>
<dbReference type="Proteomes" id="UP001174909">
    <property type="component" value="Unassembled WGS sequence"/>
</dbReference>
<proteinExistence type="inferred from homology"/>
<dbReference type="Gene3D" id="3.90.1150.170">
    <property type="match status" value="1"/>
</dbReference>
<dbReference type="InterPro" id="IPR015422">
    <property type="entry name" value="PyrdxlP-dep_Trfase_small"/>
</dbReference>
<evidence type="ECO:0000256" key="3">
    <source>
        <dbReference type="ARBA" id="ARBA00022793"/>
    </source>
</evidence>
<reference evidence="8" key="1">
    <citation type="submission" date="2023-03" db="EMBL/GenBank/DDBJ databases">
        <authorList>
            <person name="Steffen K."/>
            <person name="Cardenas P."/>
        </authorList>
    </citation>
    <scope>NUCLEOTIDE SEQUENCE</scope>
</reference>
<keyword evidence="3" id="KW-0210">Decarboxylase</keyword>
<name>A0AA35U3R9_GEOBA</name>
<dbReference type="GO" id="GO:0030170">
    <property type="term" value="F:pyridoxal phosphate binding"/>
    <property type="evidence" value="ECO:0007669"/>
    <property type="project" value="InterPro"/>
</dbReference>
<keyword evidence="5 7" id="KW-0456">Lyase</keyword>
<dbReference type="InterPro" id="IPR015421">
    <property type="entry name" value="PyrdxlP-dep_Trfase_major"/>
</dbReference>
<dbReference type="GO" id="GO:0016831">
    <property type="term" value="F:carboxy-lyase activity"/>
    <property type="evidence" value="ECO:0007669"/>
    <property type="project" value="UniProtKB-KW"/>
</dbReference>
<accession>A0AA35U3R9</accession>
<evidence type="ECO:0000313" key="9">
    <source>
        <dbReference type="Proteomes" id="UP001174909"/>
    </source>
</evidence>
<gene>
    <name evidence="8" type="ORF">GBAR_LOCUS31684</name>
</gene>
<comment type="cofactor">
    <cofactor evidence="1 6 7">
        <name>pyridoxal 5'-phosphate</name>
        <dbReference type="ChEBI" id="CHEBI:597326"/>
    </cofactor>
</comment>
<comment type="similarity">
    <text evidence="2 7">Belongs to the group II decarboxylase family.</text>
</comment>
<evidence type="ECO:0000256" key="1">
    <source>
        <dbReference type="ARBA" id="ARBA00001933"/>
    </source>
</evidence>
<evidence type="ECO:0000256" key="6">
    <source>
        <dbReference type="PIRSR" id="PIRSR602129-50"/>
    </source>
</evidence>
<dbReference type="AlphaFoldDB" id="A0AA35U3R9"/>
<dbReference type="InterPro" id="IPR021115">
    <property type="entry name" value="Pyridoxal-P_BS"/>
</dbReference>
<dbReference type="InterPro" id="IPR002129">
    <property type="entry name" value="PyrdxlP-dep_de-COase"/>
</dbReference>
<dbReference type="GO" id="GO:0019752">
    <property type="term" value="P:carboxylic acid metabolic process"/>
    <property type="evidence" value="ECO:0007669"/>
    <property type="project" value="InterPro"/>
</dbReference>
<comment type="caution">
    <text evidence="8">The sequence shown here is derived from an EMBL/GenBank/DDBJ whole genome shotgun (WGS) entry which is preliminary data.</text>
</comment>
<dbReference type="SUPFAM" id="SSF53383">
    <property type="entry name" value="PLP-dependent transferases"/>
    <property type="match status" value="1"/>
</dbReference>
<dbReference type="PROSITE" id="PS00392">
    <property type="entry name" value="DDC_GAD_HDC_YDC"/>
    <property type="match status" value="1"/>
</dbReference>
<keyword evidence="4 6" id="KW-0663">Pyridoxal phosphate</keyword>
<evidence type="ECO:0000256" key="4">
    <source>
        <dbReference type="ARBA" id="ARBA00022898"/>
    </source>
</evidence>
<dbReference type="PANTHER" id="PTHR45677:SF8">
    <property type="entry name" value="CYSTEINE SULFINIC ACID DECARBOXYLASE"/>
    <property type="match status" value="1"/>
</dbReference>
<feature type="modified residue" description="N6-(pyridoxal phosphate)lysine" evidence="6">
    <location>
        <position position="268"/>
    </location>
</feature>
<dbReference type="PANTHER" id="PTHR45677">
    <property type="entry name" value="GLUTAMATE DECARBOXYLASE-RELATED"/>
    <property type="match status" value="1"/>
</dbReference>
<sequence length="459" mass="51832">MDREGQELFKAALGIVHEFLATSQDRQNKVVDFKQPAELLALMDLSLRQEGATNAEVLELCTKALHYSVHTAHPRMFNTLFSGIDMVGLSGTLMTSAANTSVYTYEMAPVFNLMEKEVLQTMRELIGWSAGSGIFSPGGSVSNMYGLMAARYRRFPDSKTKGCAHLPQLKIFTSCQAHYSVDKVAILMGLGTDNVVKVKCDHMYWAQQVRLCWQHLIPLDKMADICQAHNVWLHVDGSYGGSCLMSKTHRHLCKGIEKADSVAWNPHKGLHVPFQCSAFLTRHEDILRSMLSLRASYLFQKDKLLYDVSLDTGDMSLQCGRVNDAFKIWLMWKKNGLAWAGREIDRQLGLANYLRDRIRERDGFELVVQDQQYTNVCFWYTPPCLRGVAESDDRKQRLNKVAPKLKAGMVLAGSMMICYQPLGDLPNFMRMVTVSTSATEDDMEFILNELERIGACIQV</sequence>
<protein>
    <submittedName>
        <fullName evidence="8">Cysteine sulfinic acid decarboxylase</fullName>
    </submittedName>
</protein>
<dbReference type="Gene3D" id="3.90.1150.10">
    <property type="entry name" value="Aspartate Aminotransferase, domain 1"/>
    <property type="match status" value="1"/>
</dbReference>
<evidence type="ECO:0000256" key="7">
    <source>
        <dbReference type="RuleBase" id="RU000382"/>
    </source>
</evidence>
<keyword evidence="9" id="KW-1185">Reference proteome</keyword>
<evidence type="ECO:0000256" key="5">
    <source>
        <dbReference type="ARBA" id="ARBA00023239"/>
    </source>
</evidence>
<dbReference type="GO" id="GO:0005737">
    <property type="term" value="C:cytoplasm"/>
    <property type="evidence" value="ECO:0007669"/>
    <property type="project" value="TreeGrafter"/>
</dbReference>
<dbReference type="Pfam" id="PF00282">
    <property type="entry name" value="Pyridoxal_deC"/>
    <property type="match status" value="2"/>
</dbReference>
<dbReference type="InterPro" id="IPR015424">
    <property type="entry name" value="PyrdxlP-dep_Trfase"/>
</dbReference>
<dbReference type="Gene3D" id="3.40.640.10">
    <property type="entry name" value="Type I PLP-dependent aspartate aminotransferase-like (Major domain)"/>
    <property type="match status" value="2"/>
</dbReference>
<dbReference type="EMBL" id="CASHTH010004500">
    <property type="protein sequence ID" value="CAI8058281.1"/>
    <property type="molecule type" value="Genomic_DNA"/>
</dbReference>